<evidence type="ECO:0000313" key="7">
    <source>
        <dbReference type="EMBL" id="MCZ0857846.1"/>
    </source>
</evidence>
<evidence type="ECO:0000256" key="3">
    <source>
        <dbReference type="ARBA" id="ARBA00023002"/>
    </source>
</evidence>
<dbReference type="Pfam" id="PF02558">
    <property type="entry name" value="ApbA"/>
    <property type="match status" value="1"/>
</dbReference>
<dbReference type="SUPFAM" id="SSF48179">
    <property type="entry name" value="6-phosphogluconate dehydrogenase C-terminal domain-like"/>
    <property type="match status" value="1"/>
</dbReference>
<dbReference type="RefSeq" id="WP_268917358.1">
    <property type="nucleotide sequence ID" value="NZ_JAPTMY010000013.1"/>
</dbReference>
<protein>
    <recommendedName>
        <fullName evidence="4">2-dehydropantoate 2-reductase</fullName>
        <ecNumber evidence="4">1.1.1.169</ecNumber>
    </recommendedName>
    <alternativeName>
        <fullName evidence="4">Ketopantoate reductase</fullName>
    </alternativeName>
</protein>
<comment type="function">
    <text evidence="4">Catalyzes the NADPH-dependent reduction of ketopantoate into pantoic acid.</text>
</comment>
<evidence type="ECO:0000256" key="1">
    <source>
        <dbReference type="ARBA" id="ARBA00007870"/>
    </source>
</evidence>
<dbReference type="Gene3D" id="1.10.1040.10">
    <property type="entry name" value="N-(1-d-carboxylethyl)-l-norvaline Dehydrogenase, domain 2"/>
    <property type="match status" value="1"/>
</dbReference>
<dbReference type="NCBIfam" id="TIGR00745">
    <property type="entry name" value="apbA_panE"/>
    <property type="match status" value="1"/>
</dbReference>
<dbReference type="InterPro" id="IPR003710">
    <property type="entry name" value="ApbA"/>
</dbReference>
<dbReference type="PANTHER" id="PTHR21708:SF26">
    <property type="entry name" value="2-DEHYDROPANTOATE 2-REDUCTASE"/>
    <property type="match status" value="1"/>
</dbReference>
<dbReference type="InterPro" id="IPR008927">
    <property type="entry name" value="6-PGluconate_DH-like_C_sf"/>
</dbReference>
<comment type="caution">
    <text evidence="7">The sequence shown here is derived from an EMBL/GenBank/DDBJ whole genome shotgun (WGS) entry which is preliminary data.</text>
</comment>
<reference evidence="7" key="1">
    <citation type="submission" date="2022-10" db="EMBL/GenBank/DDBJ databases">
        <title>Genome sequence of Actinomyces israelii ATCC 10048.</title>
        <authorList>
            <person name="Watt R.M."/>
            <person name="Tong W.M."/>
        </authorList>
    </citation>
    <scope>NUCLEOTIDE SEQUENCE</scope>
    <source>
        <strain evidence="7">ATCC 10048</strain>
    </source>
</reference>
<accession>A0ABT4I7Y6</accession>
<feature type="domain" description="Ketopantoate reductase C-terminal" evidence="6">
    <location>
        <begin position="185"/>
        <end position="307"/>
    </location>
</feature>
<dbReference type="Gene3D" id="3.40.50.720">
    <property type="entry name" value="NAD(P)-binding Rossmann-like Domain"/>
    <property type="match status" value="1"/>
</dbReference>
<feature type="domain" description="Ketopantoate reductase N-terminal" evidence="5">
    <location>
        <begin position="3"/>
        <end position="159"/>
    </location>
</feature>
<dbReference type="EMBL" id="JAPTMY010000013">
    <property type="protein sequence ID" value="MCZ0857846.1"/>
    <property type="molecule type" value="Genomic_DNA"/>
</dbReference>
<dbReference type="GO" id="GO:0008677">
    <property type="term" value="F:2-dehydropantoate 2-reductase activity"/>
    <property type="evidence" value="ECO:0007669"/>
    <property type="project" value="UniProtKB-EC"/>
</dbReference>
<proteinExistence type="inferred from homology"/>
<dbReference type="InterPro" id="IPR013332">
    <property type="entry name" value="KPR_N"/>
</dbReference>
<keyword evidence="8" id="KW-1185">Reference proteome</keyword>
<dbReference type="InterPro" id="IPR051402">
    <property type="entry name" value="KPR-Related"/>
</dbReference>
<gene>
    <name evidence="7" type="ORF">OHJ16_07285</name>
</gene>
<name>A0ABT4I7Y6_9ACTO</name>
<evidence type="ECO:0000256" key="4">
    <source>
        <dbReference type="RuleBase" id="RU362068"/>
    </source>
</evidence>
<evidence type="ECO:0000313" key="8">
    <source>
        <dbReference type="Proteomes" id="UP001072034"/>
    </source>
</evidence>
<dbReference type="EC" id="1.1.1.169" evidence="4"/>
<sequence length="316" mass="32708">MDIVVIGAGGIGGWLGTRLADAGHRVGFLVHGATLEALGRRGLTLTGPGGSVRARIETPVAAADPAELLRALGRRPQTVLLATKVGAIHGLAPALRALAGPRTAVVTTQNGVEAPRLVARAVGREQVLPGVARVYARVVERGRVETMSDLGAMQVGEWNGGTSPRVRELVAALRSAGVSARASENIWAELWRKAAFVVPQGGLGAVAGAPIGVLRTALRDSYRAMVRETVEVAAALGHPVAEDPAAYVERVLALADQQPEHATTSMQRDIAAGLPSELDAQVGAVCRAGDEAGVPTPIHDLVLAALVGRERASRTQ</sequence>
<dbReference type="Pfam" id="PF08546">
    <property type="entry name" value="ApbA_C"/>
    <property type="match status" value="1"/>
</dbReference>
<keyword evidence="3 4" id="KW-0560">Oxidoreductase</keyword>
<keyword evidence="2 4" id="KW-0521">NADP</keyword>
<keyword evidence="4" id="KW-0566">Pantothenate biosynthesis</keyword>
<dbReference type="SUPFAM" id="SSF51735">
    <property type="entry name" value="NAD(P)-binding Rossmann-fold domains"/>
    <property type="match status" value="1"/>
</dbReference>
<comment type="catalytic activity">
    <reaction evidence="4">
        <text>(R)-pantoate + NADP(+) = 2-dehydropantoate + NADPH + H(+)</text>
        <dbReference type="Rhea" id="RHEA:16233"/>
        <dbReference type="ChEBI" id="CHEBI:11561"/>
        <dbReference type="ChEBI" id="CHEBI:15378"/>
        <dbReference type="ChEBI" id="CHEBI:15980"/>
        <dbReference type="ChEBI" id="CHEBI:57783"/>
        <dbReference type="ChEBI" id="CHEBI:58349"/>
        <dbReference type="EC" id="1.1.1.169"/>
    </reaction>
</comment>
<evidence type="ECO:0000256" key="2">
    <source>
        <dbReference type="ARBA" id="ARBA00022857"/>
    </source>
</evidence>
<evidence type="ECO:0000259" key="5">
    <source>
        <dbReference type="Pfam" id="PF02558"/>
    </source>
</evidence>
<dbReference type="NCBIfam" id="NF005091">
    <property type="entry name" value="PRK06522.2-2"/>
    <property type="match status" value="1"/>
</dbReference>
<evidence type="ECO:0000259" key="6">
    <source>
        <dbReference type="Pfam" id="PF08546"/>
    </source>
</evidence>
<dbReference type="InterPro" id="IPR013328">
    <property type="entry name" value="6PGD_dom2"/>
</dbReference>
<comment type="similarity">
    <text evidence="1 4">Belongs to the ketopantoate reductase family.</text>
</comment>
<organism evidence="7 8">
    <name type="scientific">Actinomyces israelii</name>
    <dbReference type="NCBI Taxonomy" id="1659"/>
    <lineage>
        <taxon>Bacteria</taxon>
        <taxon>Bacillati</taxon>
        <taxon>Actinomycetota</taxon>
        <taxon>Actinomycetes</taxon>
        <taxon>Actinomycetales</taxon>
        <taxon>Actinomycetaceae</taxon>
        <taxon>Actinomyces</taxon>
    </lineage>
</organism>
<dbReference type="InterPro" id="IPR036291">
    <property type="entry name" value="NAD(P)-bd_dom_sf"/>
</dbReference>
<dbReference type="Proteomes" id="UP001072034">
    <property type="component" value="Unassembled WGS sequence"/>
</dbReference>
<dbReference type="InterPro" id="IPR013752">
    <property type="entry name" value="KPA_reductase"/>
</dbReference>
<comment type="pathway">
    <text evidence="4">Cofactor biosynthesis; (R)-pantothenate biosynthesis; (R)-pantoate from 3-methyl-2-oxobutanoate: step 2/2.</text>
</comment>
<dbReference type="PANTHER" id="PTHR21708">
    <property type="entry name" value="PROBABLE 2-DEHYDROPANTOATE 2-REDUCTASE"/>
    <property type="match status" value="1"/>
</dbReference>